<evidence type="ECO:0000313" key="3">
    <source>
        <dbReference type="EMBL" id="GAA2330042.1"/>
    </source>
</evidence>
<accession>A0ABP5SFB9</accession>
<dbReference type="SUPFAM" id="SSF101874">
    <property type="entry name" value="YceI-like"/>
    <property type="match status" value="1"/>
</dbReference>
<name>A0ABP5SFB9_9PSEU</name>
<dbReference type="Pfam" id="PF13620">
    <property type="entry name" value="CarboxypepD_reg"/>
    <property type="match status" value="1"/>
</dbReference>
<dbReference type="Proteomes" id="UP001501218">
    <property type="component" value="Unassembled WGS sequence"/>
</dbReference>
<dbReference type="EMBL" id="BAAARA010000001">
    <property type="protein sequence ID" value="GAA2330042.1"/>
    <property type="molecule type" value="Genomic_DNA"/>
</dbReference>
<dbReference type="Gene3D" id="2.40.128.110">
    <property type="entry name" value="Lipid/polyisoprenoid-binding, YceI-like"/>
    <property type="match status" value="1"/>
</dbReference>
<dbReference type="PANTHER" id="PTHR34406">
    <property type="entry name" value="PROTEIN YCEI"/>
    <property type="match status" value="1"/>
</dbReference>
<dbReference type="Gene3D" id="2.60.40.1120">
    <property type="entry name" value="Carboxypeptidase-like, regulatory domain"/>
    <property type="match status" value="1"/>
</dbReference>
<evidence type="ECO:0000256" key="1">
    <source>
        <dbReference type="ARBA" id="ARBA00008812"/>
    </source>
</evidence>
<organism evidence="3 4">
    <name type="scientific">Saccharopolyspora halophila</name>
    <dbReference type="NCBI Taxonomy" id="405551"/>
    <lineage>
        <taxon>Bacteria</taxon>
        <taxon>Bacillati</taxon>
        <taxon>Actinomycetota</taxon>
        <taxon>Actinomycetes</taxon>
        <taxon>Pseudonocardiales</taxon>
        <taxon>Pseudonocardiaceae</taxon>
        <taxon>Saccharopolyspora</taxon>
    </lineage>
</organism>
<proteinExistence type="inferred from homology"/>
<feature type="domain" description="Lipid/polyisoprenoid-binding YceI-like" evidence="2">
    <location>
        <begin position="126"/>
        <end position="298"/>
    </location>
</feature>
<comment type="similarity">
    <text evidence="1">Belongs to the UPF0312 family.</text>
</comment>
<evidence type="ECO:0000259" key="2">
    <source>
        <dbReference type="SMART" id="SM00867"/>
    </source>
</evidence>
<dbReference type="PANTHER" id="PTHR34406:SF1">
    <property type="entry name" value="PROTEIN YCEI"/>
    <property type="match status" value="1"/>
</dbReference>
<dbReference type="SMART" id="SM00867">
    <property type="entry name" value="YceI"/>
    <property type="match status" value="1"/>
</dbReference>
<protein>
    <submittedName>
        <fullName evidence="3">YceI family protein</fullName>
    </submittedName>
</protein>
<reference evidence="4" key="1">
    <citation type="journal article" date="2019" name="Int. J. Syst. Evol. Microbiol.">
        <title>The Global Catalogue of Microorganisms (GCM) 10K type strain sequencing project: providing services to taxonomists for standard genome sequencing and annotation.</title>
        <authorList>
            <consortium name="The Broad Institute Genomics Platform"/>
            <consortium name="The Broad Institute Genome Sequencing Center for Infectious Disease"/>
            <person name="Wu L."/>
            <person name="Ma J."/>
        </authorList>
    </citation>
    <scope>NUCLEOTIDE SEQUENCE [LARGE SCALE GENOMIC DNA]</scope>
    <source>
        <strain evidence="4">JCM 16221</strain>
    </source>
</reference>
<sequence>MVFAKLRRRLSGADTSVTPRGVFALHPTPLDSGVVTGQVHDENGNLLPDATVHITSRMGQVIAETTTDSYGGFAVSVAPGTHKLSVAAGGFRRYSTRLQVQVNQRSPLGSIQLTADDSLQLPHPGRYRFDPMHTEIRFVAQHIGLSKIHGRFNEFDGFVEVAPDFERSRIEMSINTASVDTGVQMRDDHLRSADFFDVENHPLMHFRSERFTHVRADRWSVSGHLTLRGNSSPVALDTVYLGQRRFQGPGFDNDLRVACQATTTLRREDYAVNWQATLAKGISVVGPTIEVELGVQAVLDQ</sequence>
<keyword evidence="4" id="KW-1185">Reference proteome</keyword>
<gene>
    <name evidence="3" type="ORF">GCM10009854_01020</name>
</gene>
<dbReference type="InterPro" id="IPR007372">
    <property type="entry name" value="Lipid/polyisoprenoid-bd_YceI"/>
</dbReference>
<dbReference type="SUPFAM" id="SSF49464">
    <property type="entry name" value="Carboxypeptidase regulatory domain-like"/>
    <property type="match status" value="1"/>
</dbReference>
<dbReference type="InterPro" id="IPR008969">
    <property type="entry name" value="CarboxyPept-like_regulatory"/>
</dbReference>
<dbReference type="Pfam" id="PF04264">
    <property type="entry name" value="YceI"/>
    <property type="match status" value="1"/>
</dbReference>
<comment type="caution">
    <text evidence="3">The sequence shown here is derived from an EMBL/GenBank/DDBJ whole genome shotgun (WGS) entry which is preliminary data.</text>
</comment>
<dbReference type="RefSeq" id="WP_344125222.1">
    <property type="nucleotide sequence ID" value="NZ_BAAARA010000001.1"/>
</dbReference>
<evidence type="ECO:0000313" key="4">
    <source>
        <dbReference type="Proteomes" id="UP001501218"/>
    </source>
</evidence>
<dbReference type="InterPro" id="IPR036761">
    <property type="entry name" value="TTHA0802/YceI-like_sf"/>
</dbReference>